<evidence type="ECO:0000256" key="9">
    <source>
        <dbReference type="SAM" id="SignalP"/>
    </source>
</evidence>
<dbReference type="PRINTS" id="PR00776">
    <property type="entry name" value="HEMOGLOBNASE"/>
</dbReference>
<organism evidence="11 12">
    <name type="scientific">Saprolegnia diclina (strain VS20)</name>
    <dbReference type="NCBI Taxonomy" id="1156394"/>
    <lineage>
        <taxon>Eukaryota</taxon>
        <taxon>Sar</taxon>
        <taxon>Stramenopiles</taxon>
        <taxon>Oomycota</taxon>
        <taxon>Saprolegniomycetes</taxon>
        <taxon>Saprolegniales</taxon>
        <taxon>Saprolegniaceae</taxon>
        <taxon>Saprolegnia</taxon>
    </lineage>
</organism>
<dbReference type="Pfam" id="PF01650">
    <property type="entry name" value="Peptidase_C13"/>
    <property type="match status" value="1"/>
</dbReference>
<accession>T0S3M1</accession>
<dbReference type="PANTHER" id="PTHR12000">
    <property type="entry name" value="HEMOGLOBINASE FAMILY MEMBER"/>
    <property type="match status" value="1"/>
</dbReference>
<feature type="signal peptide" evidence="9">
    <location>
        <begin position="1"/>
        <end position="17"/>
    </location>
</feature>
<evidence type="ECO:0000313" key="12">
    <source>
        <dbReference type="Proteomes" id="UP000030762"/>
    </source>
</evidence>
<dbReference type="VEuPathDB" id="FungiDB:SDRG_05574"/>
<keyword evidence="4" id="KW-0645">Protease</keyword>
<dbReference type="InterPro" id="IPR048501">
    <property type="entry name" value="Legum_prodom"/>
</dbReference>
<evidence type="ECO:0000256" key="6">
    <source>
        <dbReference type="ARBA" id="ARBA00022801"/>
    </source>
</evidence>
<feature type="active site" evidence="8">
    <location>
        <position position="138"/>
    </location>
</feature>
<evidence type="ECO:0000256" key="2">
    <source>
        <dbReference type="ARBA" id="ARBA00009941"/>
    </source>
</evidence>
<dbReference type="GO" id="GO:0004197">
    <property type="term" value="F:cysteine-type endopeptidase activity"/>
    <property type="evidence" value="ECO:0007669"/>
    <property type="project" value="UniProtKB-EC"/>
</dbReference>
<evidence type="ECO:0000259" key="10">
    <source>
        <dbReference type="Pfam" id="PF20985"/>
    </source>
</evidence>
<dbReference type="OMA" id="RSFETYC"/>
<dbReference type="GeneID" id="19946301"/>
<feature type="chain" id="PRO_5004584319" description="legumain" evidence="9">
    <location>
        <begin position="18"/>
        <end position="438"/>
    </location>
</feature>
<dbReference type="Gene3D" id="1.10.132.130">
    <property type="match status" value="1"/>
</dbReference>
<evidence type="ECO:0000256" key="7">
    <source>
        <dbReference type="ARBA" id="ARBA00022807"/>
    </source>
</evidence>
<dbReference type="RefSeq" id="XP_008609519.1">
    <property type="nucleotide sequence ID" value="XM_008611297.1"/>
</dbReference>
<name>T0S3M1_SAPDV</name>
<reference evidence="11 12" key="1">
    <citation type="submission" date="2012-04" db="EMBL/GenBank/DDBJ databases">
        <title>The Genome Sequence of Saprolegnia declina VS20.</title>
        <authorList>
            <consortium name="The Broad Institute Genome Sequencing Platform"/>
            <person name="Russ C."/>
            <person name="Nusbaum C."/>
            <person name="Tyler B."/>
            <person name="van West P."/>
            <person name="Dieguez-Uribeondo J."/>
            <person name="de Bruijn I."/>
            <person name="Tripathy S."/>
            <person name="Jiang R."/>
            <person name="Young S.K."/>
            <person name="Zeng Q."/>
            <person name="Gargeya S."/>
            <person name="Fitzgerald M."/>
            <person name="Haas B."/>
            <person name="Abouelleil A."/>
            <person name="Alvarado L."/>
            <person name="Arachchi H.M."/>
            <person name="Berlin A."/>
            <person name="Chapman S.B."/>
            <person name="Goldberg J."/>
            <person name="Griggs A."/>
            <person name="Gujja S."/>
            <person name="Hansen M."/>
            <person name="Howarth C."/>
            <person name="Imamovic A."/>
            <person name="Larimer J."/>
            <person name="McCowen C."/>
            <person name="Montmayeur A."/>
            <person name="Murphy C."/>
            <person name="Neiman D."/>
            <person name="Pearson M."/>
            <person name="Priest M."/>
            <person name="Roberts A."/>
            <person name="Saif S."/>
            <person name="Shea T."/>
            <person name="Sisk P."/>
            <person name="Sykes S."/>
            <person name="Wortman J."/>
            <person name="Nusbaum C."/>
            <person name="Birren B."/>
        </authorList>
    </citation>
    <scope>NUCLEOTIDE SEQUENCE [LARGE SCALE GENOMIC DNA]</scope>
    <source>
        <strain evidence="11 12">VS20</strain>
    </source>
</reference>
<dbReference type="PIRSF" id="PIRSF019663">
    <property type="entry name" value="Legumain"/>
    <property type="match status" value="1"/>
</dbReference>
<feature type="domain" description="Legumain prodomain" evidence="10">
    <location>
        <begin position="367"/>
        <end position="421"/>
    </location>
</feature>
<evidence type="ECO:0000256" key="5">
    <source>
        <dbReference type="ARBA" id="ARBA00022729"/>
    </source>
</evidence>
<comment type="similarity">
    <text evidence="2">Belongs to the peptidase C13 family.</text>
</comment>
<dbReference type="InterPro" id="IPR001096">
    <property type="entry name" value="Peptidase_C13"/>
</dbReference>
<dbReference type="Pfam" id="PF20985">
    <property type="entry name" value="Legum_prodom"/>
    <property type="match status" value="1"/>
</dbReference>
<dbReference type="eggNOG" id="KOG1348">
    <property type="taxonomic scope" value="Eukaryota"/>
</dbReference>
<keyword evidence="12" id="KW-1185">Reference proteome</keyword>
<dbReference type="Proteomes" id="UP000030762">
    <property type="component" value="Unassembled WGS sequence"/>
</dbReference>
<sequence>MLLKLCLPLLLAACAAAEHWAVIVVGSTGYWNYRHQADACHAYQVVRSHGIPESNIVLMMYDDVANSSSNPFPGQLFNRPTLRQSDAVDVYKGCNVDYRGDDVTPKKFLQVLLGDASAGGKVLKSTGNDRVFVNFVDHGAAGMVVFPNANLYARDLVETLKTMHDRKLYKELVFYMEACESGSMFKDLLPTDINAYVTTAANEKESSWGTYCPPTSDHIGTKLLGTCLGDLYSVNWMEDSDKSDLAKETLGEQYARVKKLTDKSHVLEFGSPTIRKEPVGDFQSNDDHDVGPLLVETLETTADVPRSSVDAHDIELVTKFYQYLRADVGARGPLAAALLETLHGREVADRVFSDIVRLTMQSAPTFSMTRDDTCLRDVNTAVEAHCGRFSDYSVQYVAHLSALCAEGYAPSVIVAQAVAACKRHAHKSRVFDPSLLHP</sequence>
<evidence type="ECO:0000256" key="8">
    <source>
        <dbReference type="PIRSR" id="PIRSR019663-1"/>
    </source>
</evidence>
<keyword evidence="6" id="KW-0378">Hydrolase</keyword>
<dbReference type="InParanoid" id="T0S3M1"/>
<dbReference type="AlphaFoldDB" id="T0S3M1"/>
<dbReference type="GO" id="GO:0005773">
    <property type="term" value="C:vacuole"/>
    <property type="evidence" value="ECO:0007669"/>
    <property type="project" value="GOC"/>
</dbReference>
<dbReference type="EMBL" id="JH767145">
    <property type="protein sequence ID" value="EQC37357.1"/>
    <property type="molecule type" value="Genomic_DNA"/>
</dbReference>
<dbReference type="PANTHER" id="PTHR12000:SF42">
    <property type="entry name" value="LEGUMAIN"/>
    <property type="match status" value="1"/>
</dbReference>
<evidence type="ECO:0000256" key="3">
    <source>
        <dbReference type="ARBA" id="ARBA00012628"/>
    </source>
</evidence>
<dbReference type="FunFam" id="3.40.50.1460:FF:000006">
    <property type="entry name" value="Legumain"/>
    <property type="match status" value="1"/>
</dbReference>
<dbReference type="Gene3D" id="3.40.50.1460">
    <property type="match status" value="1"/>
</dbReference>
<proteinExistence type="inferred from homology"/>
<keyword evidence="7" id="KW-0788">Thiol protease</keyword>
<protein>
    <recommendedName>
        <fullName evidence="3">legumain</fullName>
        <ecNumber evidence="3">3.4.22.34</ecNumber>
    </recommendedName>
</protein>
<dbReference type="InterPro" id="IPR046427">
    <property type="entry name" value="Legumain_prodom_sf"/>
</dbReference>
<dbReference type="GO" id="GO:0051603">
    <property type="term" value="P:proteolysis involved in protein catabolic process"/>
    <property type="evidence" value="ECO:0007669"/>
    <property type="project" value="TreeGrafter"/>
</dbReference>
<keyword evidence="5 9" id="KW-0732">Signal</keyword>
<dbReference type="GO" id="GO:0006624">
    <property type="term" value="P:vacuolar protein processing"/>
    <property type="evidence" value="ECO:0007669"/>
    <property type="project" value="TreeGrafter"/>
</dbReference>
<comment type="catalytic activity">
    <reaction evidence="1">
        <text>Hydrolysis of proteins and small molecule substrates at -Asn-|-Xaa- bonds.</text>
        <dbReference type="EC" id="3.4.22.34"/>
    </reaction>
</comment>
<gene>
    <name evidence="11" type="ORF">SDRG_05574</name>
</gene>
<dbReference type="EC" id="3.4.22.34" evidence="3"/>
<dbReference type="STRING" id="1156394.T0S3M1"/>
<feature type="active site" description="Nucleophile" evidence="8">
    <location>
        <position position="179"/>
    </location>
</feature>
<evidence type="ECO:0000313" key="11">
    <source>
        <dbReference type="EMBL" id="EQC37357.1"/>
    </source>
</evidence>
<evidence type="ECO:0000256" key="4">
    <source>
        <dbReference type="ARBA" id="ARBA00022670"/>
    </source>
</evidence>
<evidence type="ECO:0000256" key="1">
    <source>
        <dbReference type="ARBA" id="ARBA00000810"/>
    </source>
</evidence>
<dbReference type="OrthoDB" id="192611at2759"/>